<gene>
    <name evidence="1" type="ORF">KSP40_PGU013689</name>
</gene>
<dbReference type="EMBL" id="JBBWWR010000016">
    <property type="protein sequence ID" value="KAK8947998.1"/>
    <property type="molecule type" value="Genomic_DNA"/>
</dbReference>
<comment type="caution">
    <text evidence="1">The sequence shown here is derived from an EMBL/GenBank/DDBJ whole genome shotgun (WGS) entry which is preliminary data.</text>
</comment>
<reference evidence="1 2" key="1">
    <citation type="journal article" date="2022" name="Nat. Plants">
        <title>Genomes of leafy and leafless Platanthera orchids illuminate the evolution of mycoheterotrophy.</title>
        <authorList>
            <person name="Li M.H."/>
            <person name="Liu K.W."/>
            <person name="Li Z."/>
            <person name="Lu H.C."/>
            <person name="Ye Q.L."/>
            <person name="Zhang D."/>
            <person name="Wang J.Y."/>
            <person name="Li Y.F."/>
            <person name="Zhong Z.M."/>
            <person name="Liu X."/>
            <person name="Yu X."/>
            <person name="Liu D.K."/>
            <person name="Tu X.D."/>
            <person name="Liu B."/>
            <person name="Hao Y."/>
            <person name="Liao X.Y."/>
            <person name="Jiang Y.T."/>
            <person name="Sun W.H."/>
            <person name="Chen J."/>
            <person name="Chen Y.Q."/>
            <person name="Ai Y."/>
            <person name="Zhai J.W."/>
            <person name="Wu S.S."/>
            <person name="Zhou Z."/>
            <person name="Hsiao Y.Y."/>
            <person name="Wu W.L."/>
            <person name="Chen Y.Y."/>
            <person name="Lin Y.F."/>
            <person name="Hsu J.L."/>
            <person name="Li C.Y."/>
            <person name="Wang Z.W."/>
            <person name="Zhao X."/>
            <person name="Zhong W.Y."/>
            <person name="Ma X.K."/>
            <person name="Ma L."/>
            <person name="Huang J."/>
            <person name="Chen G.Z."/>
            <person name="Huang M.Z."/>
            <person name="Huang L."/>
            <person name="Peng D.H."/>
            <person name="Luo Y.B."/>
            <person name="Zou S.Q."/>
            <person name="Chen S.P."/>
            <person name="Lan S."/>
            <person name="Tsai W.C."/>
            <person name="Van de Peer Y."/>
            <person name="Liu Z.J."/>
        </authorList>
    </citation>
    <scope>NUCLEOTIDE SEQUENCE [LARGE SCALE GENOMIC DNA]</scope>
    <source>
        <strain evidence="1">Lor288</strain>
    </source>
</reference>
<sequence>MSASAAGALVGSSPSAHLFHCLHSPRLRFDLRHSRRRGISSKITLRSVREQRAAATVAPREEDKDVVLVNGYGLNGSGSLPGFEALETSGNGNFDAYMNGRNGVENLSLVKYPGRTDEAVQELHDESAERKRRTRVEDIGKEDAWFKNSQENQYALLDGGGAFVGRMSSLIGCSITFAGEKGGRK</sequence>
<evidence type="ECO:0000313" key="1">
    <source>
        <dbReference type="EMBL" id="KAK8947998.1"/>
    </source>
</evidence>
<proteinExistence type="predicted"/>
<keyword evidence="2" id="KW-1185">Reference proteome</keyword>
<protein>
    <submittedName>
        <fullName evidence="1">Uncharacterized protein</fullName>
    </submittedName>
</protein>
<accession>A0ABR2LRA6</accession>
<evidence type="ECO:0000313" key="2">
    <source>
        <dbReference type="Proteomes" id="UP001412067"/>
    </source>
</evidence>
<dbReference type="Proteomes" id="UP001412067">
    <property type="component" value="Unassembled WGS sequence"/>
</dbReference>
<name>A0ABR2LRA6_9ASPA</name>
<organism evidence="1 2">
    <name type="scientific">Platanthera guangdongensis</name>
    <dbReference type="NCBI Taxonomy" id="2320717"/>
    <lineage>
        <taxon>Eukaryota</taxon>
        <taxon>Viridiplantae</taxon>
        <taxon>Streptophyta</taxon>
        <taxon>Embryophyta</taxon>
        <taxon>Tracheophyta</taxon>
        <taxon>Spermatophyta</taxon>
        <taxon>Magnoliopsida</taxon>
        <taxon>Liliopsida</taxon>
        <taxon>Asparagales</taxon>
        <taxon>Orchidaceae</taxon>
        <taxon>Orchidoideae</taxon>
        <taxon>Orchideae</taxon>
        <taxon>Orchidinae</taxon>
        <taxon>Platanthera</taxon>
    </lineage>
</organism>